<keyword evidence="1" id="KW-0732">Signal</keyword>
<dbReference type="EMBL" id="SJPW01000010">
    <property type="protein sequence ID" value="TWU44679.1"/>
    <property type="molecule type" value="Genomic_DNA"/>
</dbReference>
<protein>
    <submittedName>
        <fullName evidence="2">Uncharacterized protein</fullName>
    </submittedName>
</protein>
<comment type="caution">
    <text evidence="2">The sequence shown here is derived from an EMBL/GenBank/DDBJ whole genome shotgun (WGS) entry which is preliminary data.</text>
</comment>
<organism evidence="2 3">
    <name type="scientific">Rubripirellula tenax</name>
    <dbReference type="NCBI Taxonomy" id="2528015"/>
    <lineage>
        <taxon>Bacteria</taxon>
        <taxon>Pseudomonadati</taxon>
        <taxon>Planctomycetota</taxon>
        <taxon>Planctomycetia</taxon>
        <taxon>Pirellulales</taxon>
        <taxon>Pirellulaceae</taxon>
        <taxon>Rubripirellula</taxon>
    </lineage>
</organism>
<gene>
    <name evidence="2" type="ORF">Poly51_59480</name>
</gene>
<feature type="signal peptide" evidence="1">
    <location>
        <begin position="1"/>
        <end position="19"/>
    </location>
</feature>
<sequence length="219" mass="25430" precursor="true">MMKYIALLTISVFSLLSHGSTCRADSWGPITKFEFRSENDRYLLRIEPHNNWPDKPGHCRGILYRLNGEKRNEIWSRFLVNNHAPVSVFVANTGNYVVTMDEWHSVGELPVVVYGKRGELVRVHSTDSLGLKDDIEHIKQTVSSYWWNEDSTSFFGPEGETFFIRLHWGKLLMLELRDGDLMDDEWYEIAKGWAMPEKKWKALHDYAKQKLGAKPTAQP</sequence>
<evidence type="ECO:0000256" key="1">
    <source>
        <dbReference type="SAM" id="SignalP"/>
    </source>
</evidence>
<dbReference type="AlphaFoldDB" id="A0A5C6EC08"/>
<feature type="chain" id="PRO_5023118467" evidence="1">
    <location>
        <begin position="20"/>
        <end position="219"/>
    </location>
</feature>
<proteinExistence type="predicted"/>
<evidence type="ECO:0000313" key="2">
    <source>
        <dbReference type="EMBL" id="TWU44679.1"/>
    </source>
</evidence>
<name>A0A5C6EC08_9BACT</name>
<keyword evidence="3" id="KW-1185">Reference proteome</keyword>
<accession>A0A5C6EC08</accession>
<dbReference type="Proteomes" id="UP000318288">
    <property type="component" value="Unassembled WGS sequence"/>
</dbReference>
<evidence type="ECO:0000313" key="3">
    <source>
        <dbReference type="Proteomes" id="UP000318288"/>
    </source>
</evidence>
<reference evidence="2 3" key="1">
    <citation type="submission" date="2019-02" db="EMBL/GenBank/DDBJ databases">
        <title>Deep-cultivation of Planctomycetes and their phenomic and genomic characterization uncovers novel biology.</title>
        <authorList>
            <person name="Wiegand S."/>
            <person name="Jogler M."/>
            <person name="Boedeker C."/>
            <person name="Pinto D."/>
            <person name="Vollmers J."/>
            <person name="Rivas-Marin E."/>
            <person name="Kohn T."/>
            <person name="Peeters S.H."/>
            <person name="Heuer A."/>
            <person name="Rast P."/>
            <person name="Oberbeckmann S."/>
            <person name="Bunk B."/>
            <person name="Jeske O."/>
            <person name="Meyerdierks A."/>
            <person name="Storesund J.E."/>
            <person name="Kallscheuer N."/>
            <person name="Luecker S."/>
            <person name="Lage O.M."/>
            <person name="Pohl T."/>
            <person name="Merkel B.J."/>
            <person name="Hornburger P."/>
            <person name="Mueller R.-W."/>
            <person name="Bruemmer F."/>
            <person name="Labrenz M."/>
            <person name="Spormann A.M."/>
            <person name="Op Den Camp H."/>
            <person name="Overmann J."/>
            <person name="Amann R."/>
            <person name="Jetten M.S.M."/>
            <person name="Mascher T."/>
            <person name="Medema M.H."/>
            <person name="Devos D.P."/>
            <person name="Kaster A.-K."/>
            <person name="Ovreas L."/>
            <person name="Rohde M."/>
            <person name="Galperin M.Y."/>
            <person name="Jogler C."/>
        </authorList>
    </citation>
    <scope>NUCLEOTIDE SEQUENCE [LARGE SCALE GENOMIC DNA]</scope>
    <source>
        <strain evidence="2 3">Poly51</strain>
    </source>
</reference>